<dbReference type="PANTHER" id="PTHR23119">
    <property type="entry name" value="DISCS LARGE"/>
    <property type="match status" value="1"/>
</dbReference>
<gene>
    <name evidence="16" type="primary">Dana\GF16442</name>
    <name evidence="16" type="synonym">dana_GLEANR_17712</name>
    <name evidence="16" type="ORF">GF16442</name>
</gene>
<keyword evidence="11" id="KW-0965">Cell junction</keyword>
<feature type="domain" description="PDZ" evidence="15">
    <location>
        <begin position="1233"/>
        <end position="1323"/>
    </location>
</feature>
<dbReference type="CDD" id="cd06703">
    <property type="entry name" value="PDZ2_Scribble-like"/>
    <property type="match status" value="1"/>
</dbReference>
<feature type="region of interest" description="Disordered" evidence="14">
    <location>
        <begin position="2237"/>
        <end position="2261"/>
    </location>
</feature>
<feature type="region of interest" description="Disordered" evidence="14">
    <location>
        <begin position="2087"/>
        <end position="2142"/>
    </location>
</feature>
<keyword evidence="5" id="KW-1003">Cell membrane</keyword>
<feature type="domain" description="PDZ" evidence="15">
    <location>
        <begin position="730"/>
        <end position="817"/>
    </location>
</feature>
<evidence type="ECO:0000259" key="15">
    <source>
        <dbReference type="PROSITE" id="PS50106"/>
    </source>
</evidence>
<feature type="region of interest" description="Disordered" evidence="14">
    <location>
        <begin position="1611"/>
        <end position="1645"/>
    </location>
</feature>
<dbReference type="SMART" id="SM00228">
    <property type="entry name" value="PDZ"/>
    <property type="match status" value="4"/>
</dbReference>
<feature type="compositionally biased region" description="Basic and acidic residues" evidence="14">
    <location>
        <begin position="1674"/>
        <end position="1685"/>
    </location>
</feature>
<dbReference type="SUPFAM" id="SSF50156">
    <property type="entry name" value="PDZ domain-like"/>
    <property type="match status" value="4"/>
</dbReference>
<evidence type="ECO:0000256" key="6">
    <source>
        <dbReference type="ARBA" id="ARBA00022490"/>
    </source>
</evidence>
<dbReference type="Gene3D" id="3.80.10.10">
    <property type="entry name" value="Ribonuclease Inhibitor"/>
    <property type="match status" value="2"/>
</dbReference>
<feature type="domain" description="PDZ" evidence="15">
    <location>
        <begin position="1330"/>
        <end position="1422"/>
    </location>
</feature>
<evidence type="ECO:0000256" key="2">
    <source>
        <dbReference type="ARBA" id="ARBA00004282"/>
    </source>
</evidence>
<dbReference type="Gene3D" id="2.30.42.10">
    <property type="match status" value="4"/>
</dbReference>
<feature type="compositionally biased region" description="Acidic residues" evidence="14">
    <location>
        <begin position="1912"/>
        <end position="1948"/>
    </location>
</feature>
<feature type="region of interest" description="Disordered" evidence="14">
    <location>
        <begin position="580"/>
        <end position="637"/>
    </location>
</feature>
<feature type="region of interest" description="Disordered" evidence="14">
    <location>
        <begin position="675"/>
        <end position="716"/>
    </location>
</feature>
<feature type="compositionally biased region" description="Basic and acidic residues" evidence="14">
    <location>
        <begin position="1805"/>
        <end position="1817"/>
    </location>
</feature>
<evidence type="ECO:0000256" key="8">
    <source>
        <dbReference type="ARBA" id="ARBA00022614"/>
    </source>
</evidence>
<dbReference type="CDD" id="cd06704">
    <property type="entry name" value="PDZ1_Scribble-like"/>
    <property type="match status" value="1"/>
</dbReference>
<dbReference type="FunFam" id="2.30.42.10:FF:000064">
    <property type="entry name" value="protein lap4 isoform X1"/>
    <property type="match status" value="1"/>
</dbReference>
<dbReference type="Proteomes" id="UP000007801">
    <property type="component" value="Unassembled WGS sequence"/>
</dbReference>
<feature type="region of interest" description="Disordered" evidence="14">
    <location>
        <begin position="2159"/>
        <end position="2198"/>
    </location>
</feature>
<dbReference type="FunFam" id="2.30.42.10:FF:000153">
    <property type="entry name" value="Scribbled, isoform T"/>
    <property type="match status" value="1"/>
</dbReference>
<feature type="compositionally biased region" description="Basic residues" evidence="14">
    <location>
        <begin position="2421"/>
        <end position="2430"/>
    </location>
</feature>
<dbReference type="InterPro" id="IPR001611">
    <property type="entry name" value="Leu-rich_rpt"/>
</dbReference>
<proteinExistence type="predicted"/>
<dbReference type="SUPFAM" id="SSF52058">
    <property type="entry name" value="L domain-like"/>
    <property type="match status" value="2"/>
</dbReference>
<evidence type="ECO:0000256" key="3">
    <source>
        <dbReference type="ARBA" id="ARBA00004496"/>
    </source>
</evidence>
<dbReference type="FunFam" id="2.30.42.10:FF:000074">
    <property type="entry name" value="protein scribble homolog isoform X2"/>
    <property type="match status" value="1"/>
</dbReference>
<feature type="region of interest" description="Disordered" evidence="14">
    <location>
        <begin position="1442"/>
        <end position="1479"/>
    </location>
</feature>
<dbReference type="CDD" id="cd06701">
    <property type="entry name" value="PDZ4_Scribble-like"/>
    <property type="match status" value="1"/>
</dbReference>
<dbReference type="GO" id="GO:0043113">
    <property type="term" value="P:receptor clustering"/>
    <property type="evidence" value="ECO:0007669"/>
    <property type="project" value="TreeGrafter"/>
</dbReference>
<accession>A0A0P9ASH9</accession>
<evidence type="ECO:0000256" key="9">
    <source>
        <dbReference type="ARBA" id="ARBA00022737"/>
    </source>
</evidence>
<evidence type="ECO:0000256" key="1">
    <source>
        <dbReference type="ARBA" id="ARBA00004202"/>
    </source>
</evidence>
<dbReference type="OrthoDB" id="2187496at2759"/>
<feature type="region of interest" description="Disordered" evidence="14">
    <location>
        <begin position="1891"/>
        <end position="1981"/>
    </location>
</feature>
<evidence type="ECO:0000313" key="16">
    <source>
        <dbReference type="EMBL" id="KPU80359.1"/>
    </source>
</evidence>
<sequence length="2430" mass="263646">MFKCIPIFKGCNRQVEFVDKRHCSLPQVPEEILRYSRTLEELFLDANHIRDLPKNFFRLHRLRKLGLSDNEINRLPPDIQNFENLVELDVSRNDIPDIPDDIKHLQSLQVADFSSNPIPKLPSGFSQLKNLTVLGLNDMSLTTLPADFGSLTQLESLELRENLLKHLPETISQLTKLKRLDLGDNEIEDLPPYLGYLPGLHELWLDHNQLQRLPPELGLLTKLTYLDVSENRLEELPNEISGLVSLTDLDLAQNLLETLPDGIAKLSRLTILKLDQNRLQRLNDTLGNCVNMQELILTENFLSELPPSIGQMTKLSNLNVDRNALEYLPLEIGQCANLGVLSLRDNKLKRLPPELGNCTVLHVLDVSGNQLLYLPYSLVNLQLKAVWLSENQSQPLLTFQPDTDAETGEQVLSCYLLPQQEYQPITPARDLESDSEPFEEREPSRTVVKFSEEATQEKETPFVRQNTPHPKDLKAKAQKLKVERSRHEDNVNLVTLPEENGTRLAETPTETRTIVNNHQQPAQLVQQPAVGVNSTQPAVGGVVSPTATVAPPTTIIHSGSDNNNLKATPPAVVATELATTVPADENPEDDEQEDEFESDRRVGFQVEGEDDDFYKRPPKLHRRDTPHHLKNKRVQHLTDKQASEILANALASQERNDTTPQHSLSGKVQSPIEENADAEQLAVEQEQEEEEQLKRPFDTSLSPIPAGKPETATEQDNLDGVTELRLEQYEIHIERTAAGLGLSIAGGKGSTPFKGDDDGIFISRVTEAGPADLAGLKVGDKVLKVNGIVVVDADHYQAVQVLKACGAVLVLVVQREVTRLIGHPVFSEDGSVSQISVETRPLVAEVPPSAAVSHERYIPAPIEVQPQQQLQQQVPNVQQVAPAHTYTGNVFATPSAAQTVEPSATNGLLNGREAPLSYIQLHTTLIRDQIGQGLGFSIAGGKGSPPFKDDCDGIFISRITEGGLAHRDGKIMVGDRVMAINGNDMTEAHHDAAVACLTEPQRFVRLVLQREYRGPLEPPTSPRSPAVLNSLSPSGYLANRPATFGRAVGGDVEQPYKYNTLATATATPTATPAGINNNNNTLPISKTNGFAAAATIDKATGQPVPAPRRRNSVPLGEQEGAPNGAASTASGDSGEAQPSSLRPLTSDDFQAMIPAHFLSGGSQHQVHVARPNEVGVSAVTVNVNKPQPDLPMFPAAPTELGRVTETITKSTFTETVMTRITDNQLAEPLISEEVVLPKNQGSLGFSIIGGTDHSCVPFGTREPGIFISHIVPGGIASKCGKLRMGDRILKVNEADVSKATHQDAVLELLKPGDEIKLTIQHDPLPPGFQEVLLSKAEGERLGMHIKGGLNGQRGNPADPSDEGVFVSKINSVGAARRDGRLKVGMRLLEVNGHSLLGASHQDAVNVLRNAGNEIQLIVCKGYDKSNLIHSIGQAGGMSTGFNSSASCSGGSRQGSRASETGSELSQSQSVSSLDPDEEERLRQDFDVFASQKPDAQATSQTGLAAAAALVHGAASPTPTSTPIPTPVPVASADLTASDTPAAQTVALIHAEQAHQQQTQLAPLGQEKSTQEKVLEIVRAADAFTTVPPKSPSEHPEQDKIQKTTTVVISKHTLDTNPTTPTTPAAPLPIAGAESATSGNAPAPAPASAAIVAPASAQVPVPTPAVAVQTQTQTHETEKDEEEHQLRSTPASRHGEEDDEEQATAKATPSKVPKSVSDKKRFFESAMEDQHKPTQKTEKVFSFLSKDEVEKLRQEEERKIATLRRDKNSRLLDAANDNIDKDEASRSDKRKDNDANSNSSGEDNEASDRDSDSARGDAVDNAALGRYEDADAEDMSAEKRASWRAARLRSLEQGAVEAQDVIKNMRKMTDDLITHEAKASEVETCKERIISLELQVPESEEGTLDDTQPPLELEGDDFDDNGAEEDDDFDEEDDEEDDDDEDEEEEEDTASIVTVQANNEKLFLRHDSDTYGPSSIESSASGKVRIKPAPLSLHQTLAKETTIVEVLNPVIGGDGTPRTIHVSGRAPFDGDDYDDESFEQGAVSVLRSETFVLPAGAGGERSELSLNAKMKTVLEELLENERVKLNLQKSLEGEEEEEDDEGSSAYGDARDDVESAYGDAVDDVVDFGRASNDRDDAKNGNQQLLEELIKDSNRNTIIAKLAGQLSDDDDEEDDDEEESSDSSEEESDDSDEEDNAEEQLNVTYVQGAQVIENLNTVAATGGKLHKSQTYTAIKQAEEEAAKELDMEEDEAVSEPERGPCGSHTLAQLQAEQRALAEISKQLRKSVEDLLSADGGTVVETQRTYTLPAASDSAAVVTVTEVVKKQKKRKGGSGEAIFNRLLSGDGAAERQVFDRQQGETVTTTTTTTEAVSPDDNAQPSTSVVTTTTRTVSNVVTSGIPRPETSKQGNRNGNGNGNNNNNRNKNKRKGKKK</sequence>
<evidence type="ECO:0000256" key="13">
    <source>
        <dbReference type="ARBA" id="ARBA00023136"/>
    </source>
</evidence>
<dbReference type="GO" id="GO:0098887">
    <property type="term" value="P:neurotransmitter receptor transport, endosome to postsynaptic membrane"/>
    <property type="evidence" value="ECO:0007669"/>
    <property type="project" value="TreeGrafter"/>
</dbReference>
<feature type="compositionally biased region" description="Polar residues" evidence="14">
    <location>
        <begin position="1970"/>
        <end position="1980"/>
    </location>
</feature>
<dbReference type="FunFam" id="3.80.10.10:FF:000036">
    <property type="entry name" value="protein scribble homolog isoform X1"/>
    <property type="match status" value="1"/>
</dbReference>
<keyword evidence="4" id="KW-0217">Developmental protein</keyword>
<feature type="compositionally biased region" description="Polar residues" evidence="14">
    <location>
        <begin position="1442"/>
        <end position="1461"/>
    </location>
</feature>
<dbReference type="SMART" id="SM00365">
    <property type="entry name" value="LRR_SD22"/>
    <property type="match status" value="6"/>
</dbReference>
<dbReference type="GO" id="GO:0045211">
    <property type="term" value="C:postsynaptic membrane"/>
    <property type="evidence" value="ECO:0007669"/>
    <property type="project" value="TreeGrafter"/>
</dbReference>
<feature type="compositionally biased region" description="Basic and acidic residues" evidence="14">
    <location>
        <begin position="1777"/>
        <end position="1793"/>
    </location>
</feature>
<feature type="region of interest" description="Disordered" evidence="14">
    <location>
        <begin position="427"/>
        <end position="473"/>
    </location>
</feature>
<dbReference type="GO" id="GO:0016323">
    <property type="term" value="C:basolateral plasma membrane"/>
    <property type="evidence" value="ECO:0007669"/>
    <property type="project" value="TreeGrafter"/>
</dbReference>
<comment type="subcellular location">
    <subcellularLocation>
        <location evidence="2">Cell junction</location>
    </subcellularLocation>
    <subcellularLocation>
        <location evidence="1">Cell membrane</location>
        <topology evidence="1">Peripheral membrane protein</topology>
    </subcellularLocation>
    <subcellularLocation>
        <location evidence="3">Cytoplasm</location>
    </subcellularLocation>
</comment>
<dbReference type="SMART" id="SM00364">
    <property type="entry name" value="LRR_BAC"/>
    <property type="match status" value="8"/>
</dbReference>
<dbReference type="FunFam" id="3.80.10.10:FF:000599">
    <property type="entry name" value="Leucine-rich repeat-containing protein"/>
    <property type="match status" value="1"/>
</dbReference>
<dbReference type="GO" id="GO:0030154">
    <property type="term" value="P:cell differentiation"/>
    <property type="evidence" value="ECO:0007669"/>
    <property type="project" value="UniProtKB-KW"/>
</dbReference>
<feature type="compositionally biased region" description="Basic and acidic residues" evidence="14">
    <location>
        <begin position="2346"/>
        <end position="2355"/>
    </location>
</feature>
<dbReference type="Pfam" id="PF00595">
    <property type="entry name" value="PDZ"/>
    <property type="match status" value="4"/>
</dbReference>
<dbReference type="GO" id="GO:0014069">
    <property type="term" value="C:postsynaptic density"/>
    <property type="evidence" value="ECO:0007669"/>
    <property type="project" value="TreeGrafter"/>
</dbReference>
<feature type="compositionally biased region" description="Low complexity" evidence="14">
    <location>
        <begin position="2406"/>
        <end position="2420"/>
    </location>
</feature>
<keyword evidence="6" id="KW-0963">Cytoplasm</keyword>
<dbReference type="GO" id="GO:0005737">
    <property type="term" value="C:cytoplasm"/>
    <property type="evidence" value="ECO:0007669"/>
    <property type="project" value="UniProtKB-SubCell"/>
</dbReference>
<evidence type="ECO:0000256" key="4">
    <source>
        <dbReference type="ARBA" id="ARBA00022473"/>
    </source>
</evidence>
<dbReference type="GeneID" id="6499238"/>
<feature type="region of interest" description="Disordered" evidence="14">
    <location>
        <begin position="2346"/>
        <end position="2430"/>
    </location>
</feature>
<feature type="compositionally biased region" description="Polar residues" evidence="14">
    <location>
        <begin position="1125"/>
        <end position="1143"/>
    </location>
</feature>
<keyword evidence="7" id="KW-0597">Phosphoprotein</keyword>
<dbReference type="GO" id="GO:0019901">
    <property type="term" value="F:protein kinase binding"/>
    <property type="evidence" value="ECO:0007669"/>
    <property type="project" value="TreeGrafter"/>
</dbReference>
<organism evidence="16 17">
    <name type="scientific">Drosophila ananassae</name>
    <name type="common">Fruit fly</name>
    <dbReference type="NCBI Taxonomy" id="7217"/>
    <lineage>
        <taxon>Eukaryota</taxon>
        <taxon>Metazoa</taxon>
        <taxon>Ecdysozoa</taxon>
        <taxon>Arthropoda</taxon>
        <taxon>Hexapoda</taxon>
        <taxon>Insecta</taxon>
        <taxon>Pterygota</taxon>
        <taxon>Neoptera</taxon>
        <taxon>Endopterygota</taxon>
        <taxon>Diptera</taxon>
        <taxon>Brachycera</taxon>
        <taxon>Muscomorpha</taxon>
        <taxon>Ephydroidea</taxon>
        <taxon>Drosophilidae</taxon>
        <taxon>Drosophila</taxon>
        <taxon>Sophophora</taxon>
    </lineage>
</organism>
<dbReference type="InterPro" id="IPR032675">
    <property type="entry name" value="LRR_dom_sf"/>
</dbReference>
<feature type="region of interest" description="Disordered" evidence="14">
    <location>
        <begin position="1097"/>
        <end position="1144"/>
    </location>
</feature>
<evidence type="ECO:0000313" key="17">
    <source>
        <dbReference type="Proteomes" id="UP000007801"/>
    </source>
</evidence>
<dbReference type="PANTHER" id="PTHR23119:SF44">
    <property type="entry name" value="PROTEIN LAP4"/>
    <property type="match status" value="1"/>
</dbReference>
<dbReference type="InterPro" id="IPR003591">
    <property type="entry name" value="Leu-rich_rpt_typical-subtyp"/>
</dbReference>
<dbReference type="Pfam" id="PF13855">
    <property type="entry name" value="LRR_8"/>
    <property type="match status" value="3"/>
</dbReference>
<feature type="domain" description="PDZ" evidence="15">
    <location>
        <begin position="922"/>
        <end position="1012"/>
    </location>
</feature>
<feature type="compositionally biased region" description="Low complexity" evidence="14">
    <location>
        <begin position="2378"/>
        <end position="2395"/>
    </location>
</feature>
<feature type="compositionally biased region" description="Acidic residues" evidence="14">
    <location>
        <begin position="585"/>
        <end position="597"/>
    </location>
</feature>
<feature type="compositionally biased region" description="Basic and acidic residues" evidence="14">
    <location>
        <begin position="438"/>
        <end position="461"/>
    </location>
</feature>
<dbReference type="PROSITE" id="PS51450">
    <property type="entry name" value="LRR"/>
    <property type="match status" value="4"/>
</dbReference>
<feature type="compositionally biased region" description="Acidic residues" evidence="14">
    <location>
        <begin position="2092"/>
        <end position="2101"/>
    </location>
</feature>
<dbReference type="FunFam" id="3.80.10.10:FF:000076">
    <property type="entry name" value="protein lap4 isoform X23"/>
    <property type="match status" value="1"/>
</dbReference>
<keyword evidence="9" id="KW-0677">Repeat</keyword>
<keyword evidence="12" id="KW-0175">Coiled coil</keyword>
<dbReference type="EMBL" id="CH902617">
    <property type="protein sequence ID" value="KPU80359.1"/>
    <property type="molecule type" value="Genomic_DNA"/>
</dbReference>
<dbReference type="FunFam" id="2.30.42.10:FF:000041">
    <property type="entry name" value="protein scribble homolog isoform X1"/>
    <property type="match status" value="1"/>
</dbReference>
<feature type="compositionally biased region" description="Low complexity" evidence="14">
    <location>
        <begin position="1614"/>
        <end position="1645"/>
    </location>
</feature>
<evidence type="ECO:0000256" key="12">
    <source>
        <dbReference type="ARBA" id="ARBA00023054"/>
    </source>
</evidence>
<dbReference type="GO" id="GO:0098968">
    <property type="term" value="P:neurotransmitter receptor transport postsynaptic membrane to endosome"/>
    <property type="evidence" value="ECO:0007669"/>
    <property type="project" value="TreeGrafter"/>
</dbReference>
<keyword evidence="17" id="KW-1185">Reference proteome</keyword>
<feature type="region of interest" description="Disordered" evidence="14">
    <location>
        <begin position="1661"/>
        <end position="1843"/>
    </location>
</feature>
<keyword evidence="10" id="KW-0221">Differentiation</keyword>
<dbReference type="SMART" id="SM00369">
    <property type="entry name" value="LRR_TYP"/>
    <property type="match status" value="13"/>
</dbReference>
<evidence type="ECO:0000256" key="10">
    <source>
        <dbReference type="ARBA" id="ARBA00022782"/>
    </source>
</evidence>
<dbReference type="CTD" id="23513"/>
<dbReference type="GO" id="GO:0098609">
    <property type="term" value="P:cell-cell adhesion"/>
    <property type="evidence" value="ECO:0007669"/>
    <property type="project" value="TreeGrafter"/>
</dbReference>
<dbReference type="InterPro" id="IPR036034">
    <property type="entry name" value="PDZ_sf"/>
</dbReference>
<feature type="compositionally biased region" description="Basic and acidic residues" evidence="14">
    <location>
        <begin position="1715"/>
        <end position="1769"/>
    </location>
</feature>
<feature type="compositionally biased region" description="Low complexity" evidence="14">
    <location>
        <begin position="1462"/>
        <end position="1473"/>
    </location>
</feature>
<protein>
    <submittedName>
        <fullName evidence="16">Uncharacterized protein, isoform L</fullName>
    </submittedName>
</protein>
<dbReference type="GO" id="GO:0005912">
    <property type="term" value="C:adherens junction"/>
    <property type="evidence" value="ECO:0007669"/>
    <property type="project" value="TreeGrafter"/>
</dbReference>
<dbReference type="InterPro" id="IPR001478">
    <property type="entry name" value="PDZ"/>
</dbReference>
<evidence type="ECO:0000256" key="7">
    <source>
        <dbReference type="ARBA" id="ARBA00022553"/>
    </source>
</evidence>
<dbReference type="InterPro" id="IPR050614">
    <property type="entry name" value="Synaptic_Scaffolding_LAP-MAGUK"/>
</dbReference>
<evidence type="ECO:0000256" key="5">
    <source>
        <dbReference type="ARBA" id="ARBA00022475"/>
    </source>
</evidence>
<dbReference type="GO" id="GO:0045197">
    <property type="term" value="P:establishment or maintenance of epithelial cell apical/basal polarity"/>
    <property type="evidence" value="ECO:0007669"/>
    <property type="project" value="TreeGrafter"/>
</dbReference>
<keyword evidence="13" id="KW-0472">Membrane</keyword>
<name>A0A0P9ASH9_DROAN</name>
<feature type="compositionally biased region" description="Acidic residues" evidence="14">
    <location>
        <begin position="2165"/>
        <end position="2196"/>
    </location>
</feature>
<evidence type="ECO:0000256" key="14">
    <source>
        <dbReference type="SAM" id="MobiDB-lite"/>
    </source>
</evidence>
<feature type="compositionally biased region" description="Low complexity" evidence="14">
    <location>
        <begin position="1661"/>
        <end position="1673"/>
    </location>
</feature>
<evidence type="ECO:0000256" key="11">
    <source>
        <dbReference type="ARBA" id="ARBA00022949"/>
    </source>
</evidence>
<reference evidence="16 17" key="1">
    <citation type="journal article" date="2007" name="Nature">
        <title>Evolution of genes and genomes on the Drosophila phylogeny.</title>
        <authorList>
            <consortium name="Drosophila 12 Genomes Consortium"/>
            <person name="Clark A.G."/>
            <person name="Eisen M.B."/>
            <person name="Smith D.R."/>
            <person name="Bergman C.M."/>
            <person name="Oliver B."/>
            <person name="Markow T.A."/>
            <person name="Kaufman T.C."/>
            <person name="Kellis M."/>
            <person name="Gelbart W."/>
            <person name="Iyer V.N."/>
            <person name="Pollard D.A."/>
            <person name="Sackton T.B."/>
            <person name="Larracuente A.M."/>
            <person name="Singh N.D."/>
            <person name="Abad J.P."/>
            <person name="Abt D.N."/>
            <person name="Adryan B."/>
            <person name="Aguade M."/>
            <person name="Akashi H."/>
            <person name="Anderson W.W."/>
            <person name="Aquadro C.F."/>
            <person name="Ardell D.H."/>
            <person name="Arguello R."/>
            <person name="Artieri C.G."/>
            <person name="Barbash D.A."/>
            <person name="Barker D."/>
            <person name="Barsanti P."/>
            <person name="Batterham P."/>
            <person name="Batzoglou S."/>
            <person name="Begun D."/>
            <person name="Bhutkar A."/>
            <person name="Blanco E."/>
            <person name="Bosak S.A."/>
            <person name="Bradley R.K."/>
            <person name="Brand A.D."/>
            <person name="Brent M.R."/>
            <person name="Brooks A.N."/>
            <person name="Brown R.H."/>
            <person name="Butlin R.K."/>
            <person name="Caggese C."/>
            <person name="Calvi B.R."/>
            <person name="Bernardo de Carvalho A."/>
            <person name="Caspi A."/>
            <person name="Castrezana S."/>
            <person name="Celniker S.E."/>
            <person name="Chang J.L."/>
            <person name="Chapple C."/>
            <person name="Chatterji S."/>
            <person name="Chinwalla A."/>
            <person name="Civetta A."/>
            <person name="Clifton S.W."/>
            <person name="Comeron J.M."/>
            <person name="Costello J.C."/>
            <person name="Coyne J.A."/>
            <person name="Daub J."/>
            <person name="David R.G."/>
            <person name="Delcher A.L."/>
            <person name="Delehaunty K."/>
            <person name="Do C.B."/>
            <person name="Ebling H."/>
            <person name="Edwards K."/>
            <person name="Eickbush T."/>
            <person name="Evans J.D."/>
            <person name="Filipski A."/>
            <person name="Findeiss S."/>
            <person name="Freyhult E."/>
            <person name="Fulton L."/>
            <person name="Fulton R."/>
            <person name="Garcia A.C."/>
            <person name="Gardiner A."/>
            <person name="Garfield D.A."/>
            <person name="Garvin B.E."/>
            <person name="Gibson G."/>
            <person name="Gilbert D."/>
            <person name="Gnerre S."/>
            <person name="Godfrey J."/>
            <person name="Good R."/>
            <person name="Gotea V."/>
            <person name="Gravely B."/>
            <person name="Greenberg A.J."/>
            <person name="Griffiths-Jones S."/>
            <person name="Gross S."/>
            <person name="Guigo R."/>
            <person name="Gustafson E.A."/>
            <person name="Haerty W."/>
            <person name="Hahn M.W."/>
            <person name="Halligan D.L."/>
            <person name="Halpern A.L."/>
            <person name="Halter G.M."/>
            <person name="Han M.V."/>
            <person name="Heger A."/>
            <person name="Hillier L."/>
            <person name="Hinrichs A.S."/>
            <person name="Holmes I."/>
            <person name="Hoskins R.A."/>
            <person name="Hubisz M.J."/>
            <person name="Hultmark D."/>
            <person name="Huntley M.A."/>
            <person name="Jaffe D.B."/>
            <person name="Jagadeeshan S."/>
            <person name="Jeck W.R."/>
            <person name="Johnson J."/>
            <person name="Jones C.D."/>
            <person name="Jordan W.C."/>
            <person name="Karpen G.H."/>
            <person name="Kataoka E."/>
            <person name="Keightley P.D."/>
            <person name="Kheradpour P."/>
            <person name="Kirkness E.F."/>
            <person name="Koerich L.B."/>
            <person name="Kristiansen K."/>
            <person name="Kudrna D."/>
            <person name="Kulathinal R.J."/>
            <person name="Kumar S."/>
            <person name="Kwok R."/>
            <person name="Lander E."/>
            <person name="Langley C.H."/>
            <person name="Lapoint R."/>
            <person name="Lazzaro B.P."/>
            <person name="Lee S.J."/>
            <person name="Levesque L."/>
            <person name="Li R."/>
            <person name="Lin C.F."/>
            <person name="Lin M.F."/>
            <person name="Lindblad-Toh K."/>
            <person name="Llopart A."/>
            <person name="Long M."/>
            <person name="Low L."/>
            <person name="Lozovsky E."/>
            <person name="Lu J."/>
            <person name="Luo M."/>
            <person name="Machado C.A."/>
            <person name="Makalowski W."/>
            <person name="Marzo M."/>
            <person name="Matsuda M."/>
            <person name="Matzkin L."/>
            <person name="McAllister B."/>
            <person name="McBride C.S."/>
            <person name="McKernan B."/>
            <person name="McKernan K."/>
            <person name="Mendez-Lago M."/>
            <person name="Minx P."/>
            <person name="Mollenhauer M.U."/>
            <person name="Montooth K."/>
            <person name="Mount S.M."/>
            <person name="Mu X."/>
            <person name="Myers E."/>
            <person name="Negre B."/>
            <person name="Newfeld S."/>
            <person name="Nielsen R."/>
            <person name="Noor M.A."/>
            <person name="O'Grady P."/>
            <person name="Pachter L."/>
            <person name="Papaceit M."/>
            <person name="Parisi M.J."/>
            <person name="Parisi M."/>
            <person name="Parts L."/>
            <person name="Pedersen J.S."/>
            <person name="Pesole G."/>
            <person name="Phillippy A.M."/>
            <person name="Ponting C.P."/>
            <person name="Pop M."/>
            <person name="Porcelli D."/>
            <person name="Powell J.R."/>
            <person name="Prohaska S."/>
            <person name="Pruitt K."/>
            <person name="Puig M."/>
            <person name="Quesneville H."/>
            <person name="Ram K.R."/>
            <person name="Rand D."/>
            <person name="Rasmussen M.D."/>
            <person name="Reed L.K."/>
            <person name="Reenan R."/>
            <person name="Reily A."/>
            <person name="Remington K.A."/>
            <person name="Rieger T.T."/>
            <person name="Ritchie M.G."/>
            <person name="Robin C."/>
            <person name="Rogers Y.H."/>
            <person name="Rohde C."/>
            <person name="Rozas J."/>
            <person name="Rubenfield M.J."/>
            <person name="Ruiz A."/>
            <person name="Russo S."/>
            <person name="Salzberg S.L."/>
            <person name="Sanchez-Gracia A."/>
            <person name="Saranga D.J."/>
            <person name="Sato H."/>
            <person name="Schaeffer S.W."/>
            <person name="Schatz M.C."/>
            <person name="Schlenke T."/>
            <person name="Schwartz R."/>
            <person name="Segarra C."/>
            <person name="Singh R.S."/>
            <person name="Sirot L."/>
            <person name="Sirota M."/>
            <person name="Sisneros N.B."/>
            <person name="Smith C.D."/>
            <person name="Smith T.F."/>
            <person name="Spieth J."/>
            <person name="Stage D.E."/>
            <person name="Stark A."/>
            <person name="Stephan W."/>
            <person name="Strausberg R.L."/>
            <person name="Strempel S."/>
            <person name="Sturgill D."/>
            <person name="Sutton G."/>
            <person name="Sutton G.G."/>
            <person name="Tao W."/>
            <person name="Teichmann S."/>
            <person name="Tobari Y.N."/>
            <person name="Tomimura Y."/>
            <person name="Tsolas J.M."/>
            <person name="Valente V.L."/>
            <person name="Venter E."/>
            <person name="Venter J.C."/>
            <person name="Vicario S."/>
            <person name="Vieira F.G."/>
            <person name="Vilella A.J."/>
            <person name="Villasante A."/>
            <person name="Walenz B."/>
            <person name="Wang J."/>
            <person name="Wasserman M."/>
            <person name="Watts T."/>
            <person name="Wilson D."/>
            <person name="Wilson R.K."/>
            <person name="Wing R.A."/>
            <person name="Wolfner M.F."/>
            <person name="Wong A."/>
            <person name="Wong G.K."/>
            <person name="Wu C.I."/>
            <person name="Wu G."/>
            <person name="Yamamoto D."/>
            <person name="Yang H.P."/>
            <person name="Yang S.P."/>
            <person name="Yorke J.A."/>
            <person name="Yoshida K."/>
            <person name="Zdobnov E."/>
            <person name="Zhang P."/>
            <person name="Zhang Y."/>
            <person name="Zimin A.V."/>
            <person name="Baldwin J."/>
            <person name="Abdouelleil A."/>
            <person name="Abdulkadir J."/>
            <person name="Abebe A."/>
            <person name="Abera B."/>
            <person name="Abreu J."/>
            <person name="Acer S.C."/>
            <person name="Aftuck L."/>
            <person name="Alexander A."/>
            <person name="An P."/>
            <person name="Anderson E."/>
            <person name="Anderson S."/>
            <person name="Arachi H."/>
            <person name="Azer M."/>
            <person name="Bachantsang P."/>
            <person name="Barry A."/>
            <person name="Bayul T."/>
            <person name="Berlin A."/>
            <person name="Bessette D."/>
            <person name="Bloom T."/>
            <person name="Blye J."/>
            <person name="Boguslavskiy L."/>
            <person name="Bonnet C."/>
            <person name="Boukhgalter B."/>
            <person name="Bourzgui I."/>
            <person name="Brown A."/>
            <person name="Cahill P."/>
            <person name="Channer S."/>
            <person name="Cheshatsang Y."/>
            <person name="Chuda L."/>
            <person name="Citroen M."/>
            <person name="Collymore A."/>
            <person name="Cooke P."/>
            <person name="Costello M."/>
            <person name="D'Aco K."/>
            <person name="Daza R."/>
            <person name="De Haan G."/>
            <person name="DeGray S."/>
            <person name="DeMaso C."/>
            <person name="Dhargay N."/>
            <person name="Dooley K."/>
            <person name="Dooley E."/>
            <person name="Doricent M."/>
            <person name="Dorje P."/>
            <person name="Dorjee K."/>
            <person name="Dupes A."/>
            <person name="Elong R."/>
            <person name="Falk J."/>
            <person name="Farina A."/>
            <person name="Faro S."/>
            <person name="Ferguson D."/>
            <person name="Fisher S."/>
            <person name="Foley C.D."/>
            <person name="Franke A."/>
            <person name="Friedrich D."/>
            <person name="Gadbois L."/>
            <person name="Gearin G."/>
            <person name="Gearin C.R."/>
            <person name="Giannoukos G."/>
            <person name="Goode T."/>
            <person name="Graham J."/>
            <person name="Grandbois E."/>
            <person name="Grewal S."/>
            <person name="Gyaltsen K."/>
            <person name="Hafez N."/>
            <person name="Hagos B."/>
            <person name="Hall J."/>
            <person name="Henson C."/>
            <person name="Hollinger A."/>
            <person name="Honan T."/>
            <person name="Huard M.D."/>
            <person name="Hughes L."/>
            <person name="Hurhula B."/>
            <person name="Husby M.E."/>
            <person name="Kamat A."/>
            <person name="Kanga B."/>
            <person name="Kashin S."/>
            <person name="Khazanovich D."/>
            <person name="Kisner P."/>
            <person name="Lance K."/>
            <person name="Lara M."/>
            <person name="Lee W."/>
            <person name="Lennon N."/>
            <person name="Letendre F."/>
            <person name="LeVine R."/>
            <person name="Lipovsky A."/>
            <person name="Liu X."/>
            <person name="Liu J."/>
            <person name="Liu S."/>
            <person name="Lokyitsang T."/>
            <person name="Lokyitsang Y."/>
            <person name="Lubonja R."/>
            <person name="Lui A."/>
            <person name="MacDonald P."/>
            <person name="Magnisalis V."/>
            <person name="Maru K."/>
            <person name="Matthews C."/>
            <person name="McCusker W."/>
            <person name="McDonough S."/>
            <person name="Mehta T."/>
            <person name="Meldrim J."/>
            <person name="Meneus L."/>
            <person name="Mihai O."/>
            <person name="Mihalev A."/>
            <person name="Mihova T."/>
            <person name="Mittelman R."/>
            <person name="Mlenga V."/>
            <person name="Montmayeur A."/>
            <person name="Mulrain L."/>
            <person name="Navidi A."/>
            <person name="Naylor J."/>
            <person name="Negash T."/>
            <person name="Nguyen T."/>
            <person name="Nguyen N."/>
            <person name="Nicol R."/>
            <person name="Norbu C."/>
            <person name="Norbu N."/>
            <person name="Novod N."/>
            <person name="O'Neill B."/>
            <person name="Osman S."/>
            <person name="Markiewicz E."/>
            <person name="Oyono O.L."/>
            <person name="Patti C."/>
            <person name="Phunkhang P."/>
            <person name="Pierre F."/>
            <person name="Priest M."/>
            <person name="Raghuraman S."/>
            <person name="Rege F."/>
            <person name="Reyes R."/>
            <person name="Rise C."/>
            <person name="Rogov P."/>
            <person name="Ross K."/>
            <person name="Ryan E."/>
            <person name="Settipalli S."/>
            <person name="Shea T."/>
            <person name="Sherpa N."/>
            <person name="Shi L."/>
            <person name="Shih D."/>
            <person name="Sparrow T."/>
            <person name="Spaulding J."/>
            <person name="Stalker J."/>
            <person name="Stange-Thomann N."/>
            <person name="Stavropoulos S."/>
            <person name="Stone C."/>
            <person name="Strader C."/>
            <person name="Tesfaye S."/>
            <person name="Thomson T."/>
            <person name="Thoulutsang Y."/>
            <person name="Thoulutsang D."/>
            <person name="Topham K."/>
            <person name="Topping I."/>
            <person name="Tsamla T."/>
            <person name="Vassiliev H."/>
            <person name="Vo A."/>
            <person name="Wangchuk T."/>
            <person name="Wangdi T."/>
            <person name="Weiand M."/>
            <person name="Wilkinson J."/>
            <person name="Wilson A."/>
            <person name="Yadav S."/>
            <person name="Young G."/>
            <person name="Yu Q."/>
            <person name="Zembek L."/>
            <person name="Zhong D."/>
            <person name="Zimmer A."/>
            <person name="Zwirko Z."/>
            <person name="Jaffe D.B."/>
            <person name="Alvarez P."/>
            <person name="Brockman W."/>
            <person name="Butler J."/>
            <person name="Chin C."/>
            <person name="Gnerre S."/>
            <person name="Grabherr M."/>
            <person name="Kleber M."/>
            <person name="Mauceli E."/>
            <person name="MacCallum I."/>
        </authorList>
    </citation>
    <scope>NUCLEOTIDE SEQUENCE [LARGE SCALE GENOMIC DNA]</scope>
    <source>
        <strain evidence="17">Tucson 14024-0371.13</strain>
    </source>
</reference>
<dbReference type="CDD" id="cd06702">
    <property type="entry name" value="PDZ3_Scribble-like"/>
    <property type="match status" value="1"/>
</dbReference>
<dbReference type="PROSITE" id="PS50106">
    <property type="entry name" value="PDZ"/>
    <property type="match status" value="4"/>
</dbReference>
<feature type="compositionally biased region" description="Basic residues" evidence="14">
    <location>
        <begin position="616"/>
        <end position="635"/>
    </location>
</feature>
<keyword evidence="8" id="KW-0433">Leucine-rich repeat</keyword>